<dbReference type="Proteomes" id="UP000007813">
    <property type="component" value="Unassembled WGS sequence"/>
</dbReference>
<dbReference type="AlphaFoldDB" id="J3ET02"/>
<dbReference type="InterPro" id="IPR006311">
    <property type="entry name" value="TAT_signal"/>
</dbReference>
<dbReference type="eggNOG" id="arCOG09593">
    <property type="taxonomic scope" value="Archaea"/>
</dbReference>
<dbReference type="PROSITE" id="PS51318">
    <property type="entry name" value="TAT"/>
    <property type="match status" value="1"/>
</dbReference>
<sequence>MSDRRVSRRTFLSASAVTGLSFVGSGARQSTQRTQTSAECCDTCSTGTREKQTRPLQSDGVDAADEGGNHWLAFAWAKHDAGFGRYESTLHVPCAPLDHDGRIVFFYFPAFQSYSGRGGRNGYILQPVLAWNWGGSGQWEIGTWSGSSAHGFTHSKLVSVSPGDELRAVIQRPDSLPGEWYLEMRNTTTGEVTVSHSHRLDQRFRYTYLTMEANRAYDPNNCSYLPNGTLFDEITLTDWHGDRIYPNWHRRRDESFDCPVSVDVHGTDRVAIDVGGVGAGVQNE</sequence>
<comment type="caution">
    <text evidence="1">The sequence shown here is derived from an EMBL/GenBank/DDBJ whole genome shotgun (WGS) entry which is preliminary data.</text>
</comment>
<name>J3ET02_9EURY</name>
<reference evidence="1 2" key="1">
    <citation type="journal article" date="2012" name="J. Bacteriol.">
        <title>Draft Genome Sequence of the Extremely Halophilic Archaeon Halogranum salarium B-1T.</title>
        <authorList>
            <person name="Kim K.K."/>
            <person name="Lee K.C."/>
            <person name="Lee J.S."/>
        </authorList>
    </citation>
    <scope>NUCLEOTIDE SEQUENCE [LARGE SCALE GENOMIC DNA]</scope>
    <source>
        <strain evidence="1 2">B-1</strain>
    </source>
</reference>
<dbReference type="OrthoDB" id="140655at2157"/>
<evidence type="ECO:0000313" key="1">
    <source>
        <dbReference type="EMBL" id="EJN57152.1"/>
    </source>
</evidence>
<dbReference type="RefSeq" id="WP_009377860.1">
    <property type="nucleotide sequence ID" value="NZ_ALJD01000016.1"/>
</dbReference>
<organism evidence="1 2">
    <name type="scientific">Halogranum salarium B-1</name>
    <dbReference type="NCBI Taxonomy" id="1210908"/>
    <lineage>
        <taxon>Archaea</taxon>
        <taxon>Methanobacteriati</taxon>
        <taxon>Methanobacteriota</taxon>
        <taxon>Stenosarchaea group</taxon>
        <taxon>Halobacteria</taxon>
        <taxon>Halobacteriales</taxon>
        <taxon>Haloferacaceae</taxon>
    </lineage>
</organism>
<protein>
    <submittedName>
        <fullName evidence="1">Uncharacterized protein</fullName>
    </submittedName>
</protein>
<dbReference type="EMBL" id="ALJD01000016">
    <property type="protein sequence ID" value="EJN57152.1"/>
    <property type="molecule type" value="Genomic_DNA"/>
</dbReference>
<gene>
    <name evidence="1" type="ORF">HSB1_45380</name>
</gene>
<proteinExistence type="predicted"/>
<accession>J3ET02</accession>
<evidence type="ECO:0000313" key="2">
    <source>
        <dbReference type="Proteomes" id="UP000007813"/>
    </source>
</evidence>